<gene>
    <name evidence="5" type="ORF">K8U61_01940</name>
</gene>
<keyword evidence="2" id="KW-0326">Glycosidase</keyword>
<feature type="domain" description="Fibronectin type-III" evidence="4">
    <location>
        <begin position="38"/>
        <end position="129"/>
    </location>
</feature>
<sequence>MRSQILLRAGAVVASVAVVVGVSGDGSASVRSADPPSVPFNVQARAKGDLGADVLWAHPTTNHGSEVTSFTITASPGGVSTTVPADAERAHVDGLTAGVATSFTVVATSAAGDSKASAASNDVVPAHLPMVPAQVTAEARHDATVAVSWRPGVPDWDPAAEQALVTGYEITATPVNGVGVGDGPRVGAAAPPGATSALVEGVRRGVEYALTIRAVNRVGESGDSAPVQVTVPSTIPGRVPGAVGAMVVGSRPHHRSIVSVWWYVPEDGGASIMRYVVTIKTNRTSVVKRVSGAKHQARLVLGPGKYLFRVAAVNVNGKGRASTRKVLRVP</sequence>
<keyword evidence="3" id="KW-0119">Carbohydrate metabolism</keyword>
<evidence type="ECO:0000313" key="5">
    <source>
        <dbReference type="EMBL" id="MBZ5736907.1"/>
    </source>
</evidence>
<proteinExistence type="predicted"/>
<dbReference type="InterPro" id="IPR003961">
    <property type="entry name" value="FN3_dom"/>
</dbReference>
<organism evidence="5 6">
    <name type="scientific">Nocardioides mangrovi</name>
    <dbReference type="NCBI Taxonomy" id="2874580"/>
    <lineage>
        <taxon>Bacteria</taxon>
        <taxon>Bacillati</taxon>
        <taxon>Actinomycetota</taxon>
        <taxon>Actinomycetes</taxon>
        <taxon>Propionibacteriales</taxon>
        <taxon>Nocardioidaceae</taxon>
        <taxon>Nocardioides</taxon>
    </lineage>
</organism>
<dbReference type="Pfam" id="PF00041">
    <property type="entry name" value="fn3"/>
    <property type="match status" value="2"/>
</dbReference>
<feature type="domain" description="Fibronectin type-III" evidence="4">
    <location>
        <begin position="131"/>
        <end position="234"/>
    </location>
</feature>
<evidence type="ECO:0000256" key="1">
    <source>
        <dbReference type="ARBA" id="ARBA00022737"/>
    </source>
</evidence>
<dbReference type="InterPro" id="IPR036116">
    <property type="entry name" value="FN3_sf"/>
</dbReference>
<name>A0ABS7U7V7_9ACTN</name>
<evidence type="ECO:0000256" key="2">
    <source>
        <dbReference type="ARBA" id="ARBA00023295"/>
    </source>
</evidence>
<dbReference type="Proteomes" id="UP000780875">
    <property type="component" value="Unassembled WGS sequence"/>
</dbReference>
<keyword evidence="6" id="KW-1185">Reference proteome</keyword>
<comment type="caution">
    <text evidence="5">The sequence shown here is derived from an EMBL/GenBank/DDBJ whole genome shotgun (WGS) entry which is preliminary data.</text>
</comment>
<dbReference type="PANTHER" id="PTHR13817:SF73">
    <property type="entry name" value="FIBRONECTIN TYPE-III DOMAIN-CONTAINING PROTEIN"/>
    <property type="match status" value="1"/>
</dbReference>
<dbReference type="EMBL" id="JAIQZJ010000001">
    <property type="protein sequence ID" value="MBZ5736907.1"/>
    <property type="molecule type" value="Genomic_DNA"/>
</dbReference>
<dbReference type="Gene3D" id="2.60.40.10">
    <property type="entry name" value="Immunoglobulins"/>
    <property type="match status" value="3"/>
</dbReference>
<accession>A0ABS7U7V7</accession>
<keyword evidence="2" id="KW-0378">Hydrolase</keyword>
<feature type="domain" description="Fibronectin type-III" evidence="4">
    <location>
        <begin position="239"/>
        <end position="330"/>
    </location>
</feature>
<dbReference type="PANTHER" id="PTHR13817">
    <property type="entry name" value="TITIN"/>
    <property type="match status" value="1"/>
</dbReference>
<dbReference type="RefSeq" id="WP_224121275.1">
    <property type="nucleotide sequence ID" value="NZ_JAIQZJ010000001.1"/>
</dbReference>
<evidence type="ECO:0000259" key="4">
    <source>
        <dbReference type="PROSITE" id="PS50853"/>
    </source>
</evidence>
<keyword evidence="3" id="KW-0624">Polysaccharide degradation</keyword>
<dbReference type="PRINTS" id="PR00014">
    <property type="entry name" value="FNTYPEIII"/>
</dbReference>
<dbReference type="SMART" id="SM00060">
    <property type="entry name" value="FN3"/>
    <property type="match status" value="3"/>
</dbReference>
<evidence type="ECO:0000313" key="6">
    <source>
        <dbReference type="Proteomes" id="UP000780875"/>
    </source>
</evidence>
<dbReference type="InterPro" id="IPR013783">
    <property type="entry name" value="Ig-like_fold"/>
</dbReference>
<dbReference type="CDD" id="cd00063">
    <property type="entry name" value="FN3"/>
    <property type="match status" value="3"/>
</dbReference>
<dbReference type="InterPro" id="IPR050964">
    <property type="entry name" value="Striated_Muscle_Regulatory"/>
</dbReference>
<evidence type="ECO:0000256" key="3">
    <source>
        <dbReference type="ARBA" id="ARBA00023326"/>
    </source>
</evidence>
<dbReference type="PROSITE" id="PS50853">
    <property type="entry name" value="FN3"/>
    <property type="match status" value="3"/>
</dbReference>
<reference evidence="5 6" key="1">
    <citation type="submission" date="2021-09" db="EMBL/GenBank/DDBJ databases">
        <title>Whole genome sequence of Nocardioides sp. GBK3QG-3.</title>
        <authorList>
            <person name="Tuo L."/>
        </authorList>
    </citation>
    <scope>NUCLEOTIDE SEQUENCE [LARGE SCALE GENOMIC DNA]</scope>
    <source>
        <strain evidence="5 6">GBK3QG-3</strain>
    </source>
</reference>
<dbReference type="SUPFAM" id="SSF49265">
    <property type="entry name" value="Fibronectin type III"/>
    <property type="match status" value="2"/>
</dbReference>
<keyword evidence="1" id="KW-0677">Repeat</keyword>
<protein>
    <submittedName>
        <fullName evidence="5">Fibronectin type III domain-containing protein</fullName>
    </submittedName>
</protein>